<evidence type="ECO:0000256" key="1">
    <source>
        <dbReference type="SAM" id="Phobius"/>
    </source>
</evidence>
<feature type="transmembrane region" description="Helical" evidence="1">
    <location>
        <begin position="5"/>
        <end position="24"/>
    </location>
</feature>
<keyword evidence="1" id="KW-0472">Membrane</keyword>
<dbReference type="AlphaFoldDB" id="A0A348B637"/>
<protein>
    <recommendedName>
        <fullName evidence="5">Nitric oxide response protein</fullName>
    </recommendedName>
</protein>
<feature type="transmembrane region" description="Helical" evidence="1">
    <location>
        <begin position="187"/>
        <end position="205"/>
    </location>
</feature>
<dbReference type="KEGG" id="sacd:HS1genome_2028"/>
<reference evidence="3" key="1">
    <citation type="journal article" date="2014" name="Int. J. Syst. Evol. Microbiol.">
        <title>Complete genome sequence of Corynebacterium casei LMG S-19264T (=DSM 44701T), isolated from a smear-ripened cheese.</title>
        <authorList>
            <consortium name="US DOE Joint Genome Institute (JGI-PGF)"/>
            <person name="Walter F."/>
            <person name="Albersmeier A."/>
            <person name="Kalinowski J."/>
            <person name="Ruckert C."/>
        </authorList>
    </citation>
    <scope>NUCLEOTIDE SEQUENCE</scope>
    <source>
        <strain evidence="3">JCM 31740</strain>
    </source>
</reference>
<keyword evidence="1" id="KW-0812">Transmembrane</keyword>
<evidence type="ECO:0008006" key="5">
    <source>
        <dbReference type="Google" id="ProtNLM"/>
    </source>
</evidence>
<dbReference type="Proteomes" id="UP000616143">
    <property type="component" value="Unassembled WGS sequence"/>
</dbReference>
<feature type="transmembrane region" description="Helical" evidence="1">
    <location>
        <begin position="132"/>
        <end position="149"/>
    </location>
</feature>
<reference evidence="4" key="2">
    <citation type="submission" date="2018-04" db="EMBL/GenBank/DDBJ databases">
        <title>Complete genome sequence of Sulfodiicoccus acidiphilus strain HS-1.</title>
        <authorList>
            <person name="Sakai H.D."/>
            <person name="Kurosawa N."/>
        </authorList>
    </citation>
    <scope>NUCLEOTIDE SEQUENCE [LARGE SCALE GENOMIC DNA]</scope>
    <source>
        <strain evidence="4">HS-1</strain>
    </source>
</reference>
<evidence type="ECO:0000313" key="3">
    <source>
        <dbReference type="EMBL" id="GGU02128.1"/>
    </source>
</evidence>
<dbReference type="OrthoDB" id="29268at2157"/>
<name>A0A348B637_9CREN</name>
<reference evidence="2" key="3">
    <citation type="journal article" date="2019" name="BMC Res. Notes">
        <title>Complete genome sequence of the Sulfodiicoccus acidiphilus strain HS-1T, the first crenarchaeon that lacks polB3, isolated from an acidic hot spring in Ohwaku-dani, Hakone, Japan.</title>
        <authorList>
            <person name="Sakai H.D."/>
            <person name="Kurosawa N."/>
        </authorList>
    </citation>
    <scope>NUCLEOTIDE SEQUENCE</scope>
    <source>
        <strain evidence="2">HS-1</strain>
    </source>
</reference>
<organism evidence="2 4">
    <name type="scientific">Sulfodiicoccus acidiphilus</name>
    <dbReference type="NCBI Taxonomy" id="1670455"/>
    <lineage>
        <taxon>Archaea</taxon>
        <taxon>Thermoproteota</taxon>
        <taxon>Thermoprotei</taxon>
        <taxon>Sulfolobales</taxon>
        <taxon>Sulfolobaceae</taxon>
        <taxon>Sulfodiicoccus</taxon>
    </lineage>
</organism>
<feature type="transmembrane region" description="Helical" evidence="1">
    <location>
        <begin position="102"/>
        <end position="120"/>
    </location>
</feature>
<feature type="transmembrane region" description="Helical" evidence="1">
    <location>
        <begin position="258"/>
        <end position="284"/>
    </location>
</feature>
<feature type="transmembrane region" description="Helical" evidence="1">
    <location>
        <begin position="234"/>
        <end position="252"/>
    </location>
</feature>
<feature type="transmembrane region" description="Helical" evidence="1">
    <location>
        <begin position="319"/>
        <end position="345"/>
    </location>
</feature>
<gene>
    <name evidence="3" type="ORF">GCM10007116_19070</name>
    <name evidence="2" type="ORF">HS1genome_2028</name>
</gene>
<dbReference type="EMBL" id="AP018553">
    <property type="protein sequence ID" value="BBD73639.1"/>
    <property type="molecule type" value="Genomic_DNA"/>
</dbReference>
<evidence type="ECO:0000313" key="4">
    <source>
        <dbReference type="Proteomes" id="UP000276741"/>
    </source>
</evidence>
<accession>A0A348B637</accession>
<keyword evidence="4" id="KW-1185">Reference proteome</keyword>
<feature type="transmembrane region" description="Helical" evidence="1">
    <location>
        <begin position="155"/>
        <end position="175"/>
    </location>
</feature>
<evidence type="ECO:0000313" key="2">
    <source>
        <dbReference type="EMBL" id="BBD73639.1"/>
    </source>
</evidence>
<feature type="transmembrane region" description="Helical" evidence="1">
    <location>
        <begin position="77"/>
        <end position="96"/>
    </location>
</feature>
<reference evidence="3" key="4">
    <citation type="submission" date="2020-09" db="EMBL/GenBank/DDBJ databases">
        <authorList>
            <person name="Sun Q."/>
            <person name="Ohkuma M."/>
        </authorList>
    </citation>
    <scope>NUCLEOTIDE SEQUENCE</scope>
    <source>
        <strain evidence="3">JCM 31740</strain>
    </source>
</reference>
<sequence>MRAGLLLFIEGVGLLLLGGIPAVFNFMDLQGFPLQLPTTFFRFHWFIMVYGFFLTLIGNEVLVSLSVEWRGSPAPDLFVVSFGAVVLAANLSSIFGVPEVPFYLVDIALVLLLWHSKVYLSSSAMGLKPRPHNYLLFLTLEFSAFVASVEAVVQLPWLSLSFPVLTVFSVVVRDIGLVLGGRRIKGGEIAVSFLLVLIGITTYTIPQVSSLFLVAGWALSLHGSGLLRSRGRLYPRLSLIMAWSWLLLGGILSRNYDVFVHSLAVGFLFNVVFGVDSVLADALLSLTGTRVRLKPSYVPLVLLNFGLVLRFAFDFGLSFPIVFSAAPLQGLGILYFFASTLTQVLRQVRKVEKRASLTFKGETTHSG</sequence>
<dbReference type="Proteomes" id="UP000276741">
    <property type="component" value="Chromosome"/>
</dbReference>
<dbReference type="EMBL" id="BMQS01000021">
    <property type="protein sequence ID" value="GGU02128.1"/>
    <property type="molecule type" value="Genomic_DNA"/>
</dbReference>
<dbReference type="RefSeq" id="WP_126450918.1">
    <property type="nucleotide sequence ID" value="NZ_AP018553.1"/>
</dbReference>
<dbReference type="GeneID" id="38667494"/>
<keyword evidence="1" id="KW-1133">Transmembrane helix</keyword>
<feature type="transmembrane region" description="Helical" evidence="1">
    <location>
        <begin position="44"/>
        <end position="65"/>
    </location>
</feature>
<proteinExistence type="predicted"/>